<keyword evidence="1" id="KW-0949">S-adenosyl-L-methionine</keyword>
<organism evidence="5 6">
    <name type="scientific">Reyranella humidisoli</name>
    <dbReference type="NCBI Taxonomy" id="2849149"/>
    <lineage>
        <taxon>Bacteria</taxon>
        <taxon>Pseudomonadati</taxon>
        <taxon>Pseudomonadota</taxon>
        <taxon>Alphaproteobacteria</taxon>
        <taxon>Hyphomicrobiales</taxon>
        <taxon>Reyranellaceae</taxon>
        <taxon>Reyranella</taxon>
    </lineage>
</organism>
<keyword evidence="1 5" id="KW-0808">Transferase</keyword>
<dbReference type="InterPro" id="IPR053910">
    <property type="entry name" value="RsmI_HTH"/>
</dbReference>
<keyword evidence="1" id="KW-0698">rRNA processing</keyword>
<dbReference type="InterPro" id="IPR008189">
    <property type="entry name" value="rRNA_ssu_MeTfrase_I"/>
</dbReference>
<keyword evidence="1" id="KW-0963">Cytoplasm</keyword>
<dbReference type="Proteomes" id="UP000727907">
    <property type="component" value="Unassembled WGS sequence"/>
</dbReference>
<comment type="subcellular location">
    <subcellularLocation>
        <location evidence="1">Cytoplasm</location>
    </subcellularLocation>
</comment>
<dbReference type="Pfam" id="PF23016">
    <property type="entry name" value="RsmI_C"/>
    <property type="match status" value="1"/>
</dbReference>
<dbReference type="GO" id="GO:0032259">
    <property type="term" value="P:methylation"/>
    <property type="evidence" value="ECO:0007669"/>
    <property type="project" value="UniProtKB-KW"/>
</dbReference>
<dbReference type="GO" id="GO:0008168">
    <property type="term" value="F:methyltransferase activity"/>
    <property type="evidence" value="ECO:0007669"/>
    <property type="project" value="UniProtKB-KW"/>
</dbReference>
<evidence type="ECO:0000259" key="3">
    <source>
        <dbReference type="Pfam" id="PF00590"/>
    </source>
</evidence>
<feature type="region of interest" description="Disordered" evidence="2">
    <location>
        <begin position="1"/>
        <end position="22"/>
    </location>
</feature>
<evidence type="ECO:0000313" key="6">
    <source>
        <dbReference type="Proteomes" id="UP000727907"/>
    </source>
</evidence>
<dbReference type="HAMAP" id="MF_01877">
    <property type="entry name" value="16SrRNA_methyltr_I"/>
    <property type="match status" value="1"/>
</dbReference>
<gene>
    <name evidence="1 5" type="primary">rsmI</name>
    <name evidence="5" type="ORF">KQ910_07805</name>
</gene>
<dbReference type="InterPro" id="IPR000878">
    <property type="entry name" value="4pyrrol_Mease"/>
</dbReference>
<dbReference type="Pfam" id="PF00590">
    <property type="entry name" value="TP_methylase"/>
    <property type="match status" value="1"/>
</dbReference>
<dbReference type="PANTHER" id="PTHR46111">
    <property type="entry name" value="RIBOSOMAL RNA SMALL SUBUNIT METHYLTRANSFERASE I"/>
    <property type="match status" value="1"/>
</dbReference>
<comment type="similarity">
    <text evidence="1">Belongs to the methyltransferase superfamily. RsmI family.</text>
</comment>
<dbReference type="PANTHER" id="PTHR46111:SF1">
    <property type="entry name" value="RIBOSOMAL RNA SMALL SUBUNIT METHYLTRANSFERASE I"/>
    <property type="match status" value="1"/>
</dbReference>
<comment type="function">
    <text evidence="1">Catalyzes the 2'-O-methylation of the ribose of cytidine 1402 (C1402) in 16S rRNA.</text>
</comment>
<sequence length="297" mass="31435">MNLDERPQATDGQAPRKPPLAPGLHIVATPIGNMRDITLRALDVLQAADLIACEDTRVFAKLATHYGIDVPTVSYSDATQDRSEPRLVRALAAGKSVALVSDAGMPLISDPGYRLVRAAVDAGHAVTSAPGASAVPMALALSGLPTDRFFFAGFLPAKATERRRAIGEVATIPSTLVFFEAPHRLPEALADLLELLGDRPAAVARELTKMFEEVRRAPLATLAAHYAAHPDVRGEIVVVIGAPSADTQRSAGDVDEALREAMTGASVKDAAAEVAARFGLKRRDVYARALELKRGAP</sequence>
<accession>A0ABS6IIF7</accession>
<evidence type="ECO:0000256" key="2">
    <source>
        <dbReference type="SAM" id="MobiDB-lite"/>
    </source>
</evidence>
<comment type="caution">
    <text evidence="5">The sequence shown here is derived from an EMBL/GenBank/DDBJ whole genome shotgun (WGS) entry which is preliminary data.</text>
</comment>
<proteinExistence type="inferred from homology"/>
<name>A0ABS6IIF7_9HYPH</name>
<evidence type="ECO:0000259" key="4">
    <source>
        <dbReference type="Pfam" id="PF23016"/>
    </source>
</evidence>
<feature type="domain" description="Tetrapyrrole methylase" evidence="3">
    <location>
        <begin position="24"/>
        <end position="222"/>
    </location>
</feature>
<dbReference type="CDD" id="cd11648">
    <property type="entry name" value="RsmI"/>
    <property type="match status" value="1"/>
</dbReference>
<evidence type="ECO:0000313" key="5">
    <source>
        <dbReference type="EMBL" id="MBU8873664.1"/>
    </source>
</evidence>
<dbReference type="NCBIfam" id="TIGR00096">
    <property type="entry name" value="16S rRNA (cytidine(1402)-2'-O)-methyltransferase"/>
    <property type="match status" value="1"/>
</dbReference>
<comment type="catalytic activity">
    <reaction evidence="1">
        <text>cytidine(1402) in 16S rRNA + S-adenosyl-L-methionine = 2'-O-methylcytidine(1402) in 16S rRNA + S-adenosyl-L-homocysteine + H(+)</text>
        <dbReference type="Rhea" id="RHEA:42924"/>
        <dbReference type="Rhea" id="RHEA-COMP:10285"/>
        <dbReference type="Rhea" id="RHEA-COMP:10286"/>
        <dbReference type="ChEBI" id="CHEBI:15378"/>
        <dbReference type="ChEBI" id="CHEBI:57856"/>
        <dbReference type="ChEBI" id="CHEBI:59789"/>
        <dbReference type="ChEBI" id="CHEBI:74495"/>
        <dbReference type="ChEBI" id="CHEBI:82748"/>
        <dbReference type="EC" id="2.1.1.198"/>
    </reaction>
</comment>
<reference evidence="5 6" key="1">
    <citation type="submission" date="2021-06" db="EMBL/GenBank/DDBJ databases">
        <authorList>
            <person name="Lee D.H."/>
        </authorList>
    </citation>
    <scope>NUCLEOTIDE SEQUENCE [LARGE SCALE GENOMIC DNA]</scope>
    <source>
        <strain evidence="5 6">MMS21-HV4-11</strain>
    </source>
</reference>
<dbReference type="EC" id="2.1.1.198" evidence="1"/>
<dbReference type="EMBL" id="JAHOPB010000001">
    <property type="protein sequence ID" value="MBU8873664.1"/>
    <property type="molecule type" value="Genomic_DNA"/>
</dbReference>
<evidence type="ECO:0000256" key="1">
    <source>
        <dbReference type="HAMAP-Rule" id="MF_01877"/>
    </source>
</evidence>
<dbReference type="PIRSF" id="PIRSF005917">
    <property type="entry name" value="MTase_YraL"/>
    <property type="match status" value="1"/>
</dbReference>
<dbReference type="PROSITE" id="PS01296">
    <property type="entry name" value="RSMI"/>
    <property type="match status" value="1"/>
</dbReference>
<keyword evidence="6" id="KW-1185">Reference proteome</keyword>
<feature type="domain" description="RsmI HTH" evidence="4">
    <location>
        <begin position="250"/>
        <end position="293"/>
    </location>
</feature>
<keyword evidence="1 5" id="KW-0489">Methyltransferase</keyword>
<protein>
    <recommendedName>
        <fullName evidence="1">Ribosomal RNA small subunit methyltransferase I</fullName>
        <ecNumber evidence="1">2.1.1.198</ecNumber>
    </recommendedName>
    <alternativeName>
        <fullName evidence="1">16S rRNA 2'-O-ribose C1402 methyltransferase</fullName>
    </alternativeName>
    <alternativeName>
        <fullName evidence="1">rRNA (cytidine-2'-O-)-methyltransferase RsmI</fullName>
    </alternativeName>
</protein>
<dbReference type="InterPro" id="IPR018063">
    <property type="entry name" value="SAM_MeTrfase_RsmI_CS"/>
</dbReference>